<dbReference type="GO" id="GO:0003700">
    <property type="term" value="F:DNA-binding transcription factor activity"/>
    <property type="evidence" value="ECO:0007669"/>
    <property type="project" value="TreeGrafter"/>
</dbReference>
<evidence type="ECO:0000259" key="5">
    <source>
        <dbReference type="PROSITE" id="PS50932"/>
    </source>
</evidence>
<dbReference type="Proteomes" id="UP000594637">
    <property type="component" value="Chromosome"/>
</dbReference>
<protein>
    <submittedName>
        <fullName evidence="6">LacI family DNA-binding transcriptional regulator</fullName>
    </submittedName>
</protein>
<accession>A0A7T0LJT7</accession>
<dbReference type="PROSITE" id="PS50932">
    <property type="entry name" value="HTH_LACI_2"/>
    <property type="match status" value="1"/>
</dbReference>
<proteinExistence type="predicted"/>
<sequence length="363" mass="37940">MARPRSCAPTQTTIAEAVGVSVPTVSKALRDDPTISKRTRALVHATASRLGYTSPASSASSGATSSPSPDTAPTPHTRHRVSIVCDTINNAYTGELLAGMLAAARTLDVILQIDHLGVAADVLDDEDSAEQAASALARLATGNADALILVTTPVDSRTLERSLERGQPILAIDPATTPPAGLVTLAATNWRGGVQATEHLIGLGHRRIGVICGPQRSLPTIERLAGFRHACSAADIEPDDSLILPGRYDYESGLEAGGALLDLAEPPTAIFAMNDVIAVGVLEAARRRNVHVPEDLSVIGFDDTSVARMSSPRLTVIRQPLHEIGSEAVHAVVRALGRGRVSGSPIEMQTSLVTRSSTAPAPR</sequence>
<dbReference type="Gene3D" id="3.40.50.2300">
    <property type="match status" value="2"/>
</dbReference>
<dbReference type="Pfam" id="PF00356">
    <property type="entry name" value="LacI"/>
    <property type="match status" value="1"/>
</dbReference>
<feature type="region of interest" description="Disordered" evidence="4">
    <location>
        <begin position="52"/>
        <end position="78"/>
    </location>
</feature>
<evidence type="ECO:0000256" key="4">
    <source>
        <dbReference type="SAM" id="MobiDB-lite"/>
    </source>
</evidence>
<keyword evidence="1" id="KW-0805">Transcription regulation</keyword>
<dbReference type="AlphaFoldDB" id="A0A7T0LJT7"/>
<dbReference type="CDD" id="cd01392">
    <property type="entry name" value="HTH_LacI"/>
    <property type="match status" value="1"/>
</dbReference>
<evidence type="ECO:0000313" key="7">
    <source>
        <dbReference type="Proteomes" id="UP000594637"/>
    </source>
</evidence>
<evidence type="ECO:0000256" key="3">
    <source>
        <dbReference type="ARBA" id="ARBA00023163"/>
    </source>
</evidence>
<dbReference type="EMBL" id="CP063989">
    <property type="protein sequence ID" value="QPL05077.1"/>
    <property type="molecule type" value="Genomic_DNA"/>
</dbReference>
<dbReference type="GO" id="GO:0000976">
    <property type="term" value="F:transcription cis-regulatory region binding"/>
    <property type="evidence" value="ECO:0007669"/>
    <property type="project" value="TreeGrafter"/>
</dbReference>
<dbReference type="SUPFAM" id="SSF47413">
    <property type="entry name" value="lambda repressor-like DNA-binding domains"/>
    <property type="match status" value="1"/>
</dbReference>
<dbReference type="RefSeq" id="WP_166858003.1">
    <property type="nucleotide sequence ID" value="NZ_CP063989.1"/>
</dbReference>
<reference evidence="6 7" key="1">
    <citation type="submission" date="2020-11" db="EMBL/GenBank/DDBJ databases">
        <title>Actinomyces sp. ZJ750.</title>
        <authorList>
            <person name="Zhou J."/>
        </authorList>
    </citation>
    <scope>NUCLEOTIDE SEQUENCE [LARGE SCALE GENOMIC DNA]</scope>
    <source>
        <strain evidence="6 7">ZJ750</strain>
    </source>
</reference>
<evidence type="ECO:0000256" key="2">
    <source>
        <dbReference type="ARBA" id="ARBA00023125"/>
    </source>
</evidence>
<gene>
    <name evidence="6" type="ORF">ID810_10095</name>
</gene>
<dbReference type="InterPro" id="IPR000843">
    <property type="entry name" value="HTH_LacI"/>
</dbReference>
<dbReference type="PANTHER" id="PTHR30146">
    <property type="entry name" value="LACI-RELATED TRANSCRIPTIONAL REPRESSOR"/>
    <property type="match status" value="1"/>
</dbReference>
<feature type="compositionally biased region" description="Low complexity" evidence="4">
    <location>
        <begin position="53"/>
        <end position="75"/>
    </location>
</feature>
<dbReference type="InterPro" id="IPR046335">
    <property type="entry name" value="LacI/GalR-like_sensor"/>
</dbReference>
<name>A0A7T0LJT7_9ACTO</name>
<evidence type="ECO:0000313" key="6">
    <source>
        <dbReference type="EMBL" id="QPL05077.1"/>
    </source>
</evidence>
<dbReference type="SUPFAM" id="SSF53822">
    <property type="entry name" value="Periplasmic binding protein-like I"/>
    <property type="match status" value="1"/>
</dbReference>
<dbReference type="Gene3D" id="1.10.260.40">
    <property type="entry name" value="lambda repressor-like DNA-binding domains"/>
    <property type="match status" value="1"/>
</dbReference>
<organism evidence="6 7">
    <name type="scientific">Actinomyces respiraculi</name>
    <dbReference type="NCBI Taxonomy" id="2744574"/>
    <lineage>
        <taxon>Bacteria</taxon>
        <taxon>Bacillati</taxon>
        <taxon>Actinomycetota</taxon>
        <taxon>Actinomycetes</taxon>
        <taxon>Actinomycetales</taxon>
        <taxon>Actinomycetaceae</taxon>
        <taxon>Actinomyces</taxon>
    </lineage>
</organism>
<dbReference type="InterPro" id="IPR028082">
    <property type="entry name" value="Peripla_BP_I"/>
</dbReference>
<keyword evidence="2 6" id="KW-0238">DNA-binding</keyword>
<evidence type="ECO:0000256" key="1">
    <source>
        <dbReference type="ARBA" id="ARBA00023015"/>
    </source>
</evidence>
<dbReference type="KEGG" id="arep:ID810_10095"/>
<keyword evidence="7" id="KW-1185">Reference proteome</keyword>
<dbReference type="Pfam" id="PF13377">
    <property type="entry name" value="Peripla_BP_3"/>
    <property type="match status" value="1"/>
</dbReference>
<keyword evidence="3" id="KW-0804">Transcription</keyword>
<dbReference type="InterPro" id="IPR010982">
    <property type="entry name" value="Lambda_DNA-bd_dom_sf"/>
</dbReference>
<feature type="domain" description="HTH lacI-type" evidence="5">
    <location>
        <begin position="9"/>
        <end position="64"/>
    </location>
</feature>
<dbReference type="SMART" id="SM00354">
    <property type="entry name" value="HTH_LACI"/>
    <property type="match status" value="1"/>
</dbReference>
<dbReference type="PANTHER" id="PTHR30146:SF153">
    <property type="entry name" value="LACTOSE OPERON REPRESSOR"/>
    <property type="match status" value="1"/>
</dbReference>